<organism evidence="8 9">
    <name type="scientific">Oerskovia douganii</name>
    <dbReference type="NCBI Taxonomy" id="2762210"/>
    <lineage>
        <taxon>Bacteria</taxon>
        <taxon>Bacillati</taxon>
        <taxon>Actinomycetota</taxon>
        <taxon>Actinomycetes</taxon>
        <taxon>Micrococcales</taxon>
        <taxon>Cellulomonadaceae</taxon>
        <taxon>Oerskovia</taxon>
    </lineage>
</organism>
<evidence type="ECO:0000256" key="1">
    <source>
        <dbReference type="ARBA" id="ARBA00004141"/>
    </source>
</evidence>
<dbReference type="PANTHER" id="PTHR43229:SF2">
    <property type="entry name" value="NODULATION PROTEIN J"/>
    <property type="match status" value="1"/>
</dbReference>
<feature type="domain" description="ABC transmembrane type-2" evidence="7">
    <location>
        <begin position="27"/>
        <end position="257"/>
    </location>
</feature>
<name>A0A9D5YZP1_9CELL</name>
<dbReference type="GO" id="GO:0046677">
    <property type="term" value="P:response to antibiotic"/>
    <property type="evidence" value="ECO:0007669"/>
    <property type="project" value="UniProtKB-KW"/>
</dbReference>
<feature type="transmembrane region" description="Helical" evidence="6">
    <location>
        <begin position="24"/>
        <end position="46"/>
    </location>
</feature>
<dbReference type="InterPro" id="IPR013525">
    <property type="entry name" value="ABC2_TM"/>
</dbReference>
<comment type="subcellular location">
    <subcellularLocation>
        <location evidence="6">Cell membrane</location>
        <topology evidence="6">Multi-pass membrane protein</topology>
    </subcellularLocation>
    <subcellularLocation>
        <location evidence="1">Membrane</location>
        <topology evidence="1">Multi-pass membrane protein</topology>
    </subcellularLocation>
</comment>
<keyword evidence="9" id="KW-1185">Reference proteome</keyword>
<dbReference type="InterPro" id="IPR000412">
    <property type="entry name" value="ABC_2_transport"/>
</dbReference>
<evidence type="ECO:0000259" key="7">
    <source>
        <dbReference type="PROSITE" id="PS51012"/>
    </source>
</evidence>
<feature type="transmembrane region" description="Helical" evidence="6">
    <location>
        <begin position="62"/>
        <end position="81"/>
    </location>
</feature>
<feature type="transmembrane region" description="Helical" evidence="6">
    <location>
        <begin position="115"/>
        <end position="135"/>
    </location>
</feature>
<comment type="caution">
    <text evidence="8">The sequence shown here is derived from an EMBL/GenBank/DDBJ whole genome shotgun (WGS) entry which is preliminary data.</text>
</comment>
<dbReference type="PIRSF" id="PIRSF006648">
    <property type="entry name" value="DrrB"/>
    <property type="match status" value="1"/>
</dbReference>
<accession>A0A9D5YZP1</accession>
<dbReference type="Pfam" id="PF01061">
    <property type="entry name" value="ABC2_membrane"/>
    <property type="match status" value="1"/>
</dbReference>
<proteinExistence type="inferred from homology"/>
<feature type="transmembrane region" description="Helical" evidence="6">
    <location>
        <begin position="236"/>
        <end position="258"/>
    </location>
</feature>
<dbReference type="PROSITE" id="PS51012">
    <property type="entry name" value="ABC_TM2"/>
    <property type="match status" value="1"/>
</dbReference>
<evidence type="ECO:0000256" key="4">
    <source>
        <dbReference type="ARBA" id="ARBA00023136"/>
    </source>
</evidence>
<keyword evidence="2 6" id="KW-0812">Transmembrane</keyword>
<evidence type="ECO:0000256" key="5">
    <source>
        <dbReference type="ARBA" id="ARBA00023251"/>
    </source>
</evidence>
<protein>
    <recommendedName>
        <fullName evidence="6">Transport permease protein</fullName>
    </recommendedName>
</protein>
<evidence type="ECO:0000256" key="2">
    <source>
        <dbReference type="ARBA" id="ARBA00022692"/>
    </source>
</evidence>
<keyword evidence="6" id="KW-1003">Cell membrane</keyword>
<dbReference type="Proteomes" id="UP000822993">
    <property type="component" value="Unassembled WGS sequence"/>
</dbReference>
<evidence type="ECO:0000313" key="8">
    <source>
        <dbReference type="EMBL" id="MBE7700239.1"/>
    </source>
</evidence>
<dbReference type="GO" id="GO:0043190">
    <property type="term" value="C:ATP-binding cassette (ABC) transporter complex"/>
    <property type="evidence" value="ECO:0007669"/>
    <property type="project" value="InterPro"/>
</dbReference>
<dbReference type="InterPro" id="IPR051784">
    <property type="entry name" value="Nod_factor_ABC_transporter"/>
</dbReference>
<dbReference type="EMBL" id="JACSPN010000007">
    <property type="protein sequence ID" value="MBE7700239.1"/>
    <property type="molecule type" value="Genomic_DNA"/>
</dbReference>
<gene>
    <name evidence="8" type="ORF">H9623_07980</name>
</gene>
<feature type="transmembrane region" description="Helical" evidence="6">
    <location>
        <begin position="193"/>
        <end position="216"/>
    </location>
</feature>
<evidence type="ECO:0000256" key="3">
    <source>
        <dbReference type="ARBA" id="ARBA00022989"/>
    </source>
</evidence>
<feature type="transmembrane region" description="Helical" evidence="6">
    <location>
        <begin position="147"/>
        <end position="172"/>
    </location>
</feature>
<keyword evidence="3 6" id="KW-1133">Transmembrane helix</keyword>
<dbReference type="GO" id="GO:0140359">
    <property type="term" value="F:ABC-type transporter activity"/>
    <property type="evidence" value="ECO:0007669"/>
    <property type="project" value="InterPro"/>
</dbReference>
<keyword evidence="6" id="KW-0813">Transport</keyword>
<dbReference type="RefSeq" id="WP_193719511.1">
    <property type="nucleotide sequence ID" value="NZ_JACSPN010000007.1"/>
</dbReference>
<dbReference type="InterPro" id="IPR047817">
    <property type="entry name" value="ABC2_TM_bact-type"/>
</dbReference>
<evidence type="ECO:0000313" key="9">
    <source>
        <dbReference type="Proteomes" id="UP000822993"/>
    </source>
</evidence>
<dbReference type="PANTHER" id="PTHR43229">
    <property type="entry name" value="NODULATION PROTEIN J"/>
    <property type="match status" value="1"/>
</dbReference>
<keyword evidence="5" id="KW-0046">Antibiotic resistance</keyword>
<keyword evidence="4 6" id="KW-0472">Membrane</keyword>
<comment type="similarity">
    <text evidence="6">Belongs to the ABC-2 integral membrane protein family.</text>
</comment>
<sequence>MTALAVIGRNVRNARRYPLNTADLLLLTPLAQTILPSVLLGAAFLVDGNAVGLEQNTGTTELLSWLVLGVVVTSAIVGVVWTMTGDISGARETGVLETLWASPTSPARLTLGSGLSGFIFTLVASAVVIIVAIPFGADFRLDRAAWLIPIFALLLLAVLGLGYLLAGLLLIVREAESALDAVGSIVSVFSGSVFPLIVLPGPLLAFAQILPTTWILDLLRHVLLGSTLMQPWSTTWLAAAGLSIGQLVLGLVIFHICVRAVRRRGTVGQF</sequence>
<reference evidence="8 9" key="1">
    <citation type="submission" date="2020-08" db="EMBL/GenBank/DDBJ databases">
        <title>A Genomic Blueprint of the Chicken Gut Microbiome.</title>
        <authorList>
            <person name="Gilroy R."/>
            <person name="Ravi A."/>
            <person name="Getino M."/>
            <person name="Pursley I."/>
            <person name="Horton D.L."/>
            <person name="Alikhan N.-F."/>
            <person name="Baker D."/>
            <person name="Gharbi K."/>
            <person name="Hall N."/>
            <person name="Watson M."/>
            <person name="Adriaenssens E.M."/>
            <person name="Foster-Nyarko E."/>
            <person name="Jarju S."/>
            <person name="Secka A."/>
            <person name="Antonio M."/>
            <person name="Oren A."/>
            <person name="Chaudhuri R."/>
            <person name="La Ragione R.M."/>
            <person name="Hildebrand F."/>
            <person name="Pallen M.J."/>
        </authorList>
    </citation>
    <scope>NUCLEOTIDE SEQUENCE [LARGE SCALE GENOMIC DNA]</scope>
    <source>
        <strain evidence="8 9">Sa1BUA8</strain>
    </source>
</reference>
<dbReference type="AlphaFoldDB" id="A0A9D5YZP1"/>
<evidence type="ECO:0000256" key="6">
    <source>
        <dbReference type="RuleBase" id="RU361157"/>
    </source>
</evidence>